<dbReference type="AlphaFoldDB" id="A0A0L0TB99"/>
<accession>A0A0L0TB99</accession>
<name>A0A0L0TB99_ALLM3</name>
<dbReference type="VEuPathDB" id="FungiDB:AMAG_20423"/>
<dbReference type="Proteomes" id="UP000054350">
    <property type="component" value="Unassembled WGS sequence"/>
</dbReference>
<protein>
    <submittedName>
        <fullName evidence="2">Uncharacterized protein</fullName>
    </submittedName>
</protein>
<organism evidence="2 3">
    <name type="scientific">Allomyces macrogynus (strain ATCC 38327)</name>
    <name type="common">Allomyces javanicus var. macrogynus</name>
    <dbReference type="NCBI Taxonomy" id="578462"/>
    <lineage>
        <taxon>Eukaryota</taxon>
        <taxon>Fungi</taxon>
        <taxon>Fungi incertae sedis</taxon>
        <taxon>Blastocladiomycota</taxon>
        <taxon>Blastocladiomycetes</taxon>
        <taxon>Blastocladiales</taxon>
        <taxon>Blastocladiaceae</taxon>
        <taxon>Allomyces</taxon>
    </lineage>
</organism>
<keyword evidence="3" id="KW-1185">Reference proteome</keyword>
<dbReference type="EMBL" id="GG745376">
    <property type="protein sequence ID" value="KNE71986.1"/>
    <property type="molecule type" value="Genomic_DNA"/>
</dbReference>
<reference evidence="2 3" key="1">
    <citation type="submission" date="2009-11" db="EMBL/GenBank/DDBJ databases">
        <title>Annotation of Allomyces macrogynus ATCC 38327.</title>
        <authorList>
            <consortium name="The Broad Institute Genome Sequencing Platform"/>
            <person name="Russ C."/>
            <person name="Cuomo C."/>
            <person name="Burger G."/>
            <person name="Gray M.W."/>
            <person name="Holland P.W.H."/>
            <person name="King N."/>
            <person name="Lang F.B.F."/>
            <person name="Roger A.J."/>
            <person name="Ruiz-Trillo I."/>
            <person name="Young S.K."/>
            <person name="Zeng Q."/>
            <person name="Gargeya S."/>
            <person name="Fitzgerald M."/>
            <person name="Haas B."/>
            <person name="Abouelleil A."/>
            <person name="Alvarado L."/>
            <person name="Arachchi H.M."/>
            <person name="Berlin A."/>
            <person name="Chapman S.B."/>
            <person name="Gearin G."/>
            <person name="Goldberg J."/>
            <person name="Griggs A."/>
            <person name="Gujja S."/>
            <person name="Hansen M."/>
            <person name="Heiman D."/>
            <person name="Howarth C."/>
            <person name="Larimer J."/>
            <person name="Lui A."/>
            <person name="MacDonald P.J.P."/>
            <person name="McCowen C."/>
            <person name="Montmayeur A."/>
            <person name="Murphy C."/>
            <person name="Neiman D."/>
            <person name="Pearson M."/>
            <person name="Priest M."/>
            <person name="Roberts A."/>
            <person name="Saif S."/>
            <person name="Shea T."/>
            <person name="Sisk P."/>
            <person name="Stolte C."/>
            <person name="Sykes S."/>
            <person name="Wortman J."/>
            <person name="Nusbaum C."/>
            <person name="Birren B."/>
        </authorList>
    </citation>
    <scope>NUCLEOTIDE SEQUENCE [LARGE SCALE GENOMIC DNA]</scope>
    <source>
        <strain evidence="2 3">ATCC 38327</strain>
    </source>
</reference>
<gene>
    <name evidence="2" type="ORF">AMAG_20423</name>
</gene>
<reference evidence="3" key="2">
    <citation type="submission" date="2009-11" db="EMBL/GenBank/DDBJ databases">
        <title>The Genome Sequence of Allomyces macrogynus strain ATCC 38327.</title>
        <authorList>
            <consortium name="The Broad Institute Genome Sequencing Platform"/>
            <person name="Russ C."/>
            <person name="Cuomo C."/>
            <person name="Shea T."/>
            <person name="Young S.K."/>
            <person name="Zeng Q."/>
            <person name="Koehrsen M."/>
            <person name="Haas B."/>
            <person name="Borodovsky M."/>
            <person name="Guigo R."/>
            <person name="Alvarado L."/>
            <person name="Berlin A."/>
            <person name="Borenstein D."/>
            <person name="Chen Z."/>
            <person name="Engels R."/>
            <person name="Freedman E."/>
            <person name="Gellesch M."/>
            <person name="Goldberg J."/>
            <person name="Griggs A."/>
            <person name="Gujja S."/>
            <person name="Heiman D."/>
            <person name="Hepburn T."/>
            <person name="Howarth C."/>
            <person name="Jen D."/>
            <person name="Larson L."/>
            <person name="Lewis B."/>
            <person name="Mehta T."/>
            <person name="Park D."/>
            <person name="Pearson M."/>
            <person name="Roberts A."/>
            <person name="Saif S."/>
            <person name="Shenoy N."/>
            <person name="Sisk P."/>
            <person name="Stolte C."/>
            <person name="Sykes S."/>
            <person name="Walk T."/>
            <person name="White J."/>
            <person name="Yandava C."/>
            <person name="Burger G."/>
            <person name="Gray M.W."/>
            <person name="Holland P.W.H."/>
            <person name="King N."/>
            <person name="Lang F.B.F."/>
            <person name="Roger A.J."/>
            <person name="Ruiz-Trillo I."/>
            <person name="Lander E."/>
            <person name="Nusbaum C."/>
        </authorList>
    </citation>
    <scope>NUCLEOTIDE SEQUENCE [LARGE SCALE GENOMIC DNA]</scope>
    <source>
        <strain evidence="3">ATCC 38327</strain>
    </source>
</reference>
<evidence type="ECO:0000313" key="2">
    <source>
        <dbReference type="EMBL" id="KNE71986.1"/>
    </source>
</evidence>
<feature type="region of interest" description="Disordered" evidence="1">
    <location>
        <begin position="1"/>
        <end position="53"/>
    </location>
</feature>
<evidence type="ECO:0000313" key="3">
    <source>
        <dbReference type="Proteomes" id="UP000054350"/>
    </source>
</evidence>
<proteinExistence type="predicted"/>
<feature type="compositionally biased region" description="Low complexity" evidence="1">
    <location>
        <begin position="1"/>
        <end position="18"/>
    </location>
</feature>
<sequence>MNLTARSSSQPVSPQVASFTNNSPRARLHLAKPSTQPVRLRAAPREPSPHTLRQAHAPFLATTLALMTVMNETVHSFHARSCVNHGKFQKPARSRPDGAARWARSWSWWC</sequence>
<evidence type="ECO:0000256" key="1">
    <source>
        <dbReference type="SAM" id="MobiDB-lite"/>
    </source>
</evidence>